<dbReference type="InterPro" id="IPR000594">
    <property type="entry name" value="ThiF_NAD_FAD-bd"/>
</dbReference>
<dbReference type="GO" id="GO:0004792">
    <property type="term" value="F:thiosulfate-cyanide sulfurtransferase activity"/>
    <property type="evidence" value="ECO:0007669"/>
    <property type="project" value="TreeGrafter"/>
</dbReference>
<dbReference type="RefSeq" id="WP_078665056.1">
    <property type="nucleotide sequence ID" value="NZ_FUXM01000007.1"/>
</dbReference>
<dbReference type="Gene3D" id="3.40.50.720">
    <property type="entry name" value="NAD(P)-binding Rossmann-like Domain"/>
    <property type="match status" value="1"/>
</dbReference>
<keyword evidence="4" id="KW-1185">Reference proteome</keyword>
<evidence type="ECO:0000313" key="4">
    <source>
        <dbReference type="Proteomes" id="UP000189933"/>
    </source>
</evidence>
<proteinExistence type="inferred from homology"/>
<keyword evidence="3" id="KW-0548">Nucleotidyltransferase</keyword>
<accession>A0A1T4NLL5</accession>
<dbReference type="PANTHER" id="PTHR10953:SF102">
    <property type="entry name" value="ADENYLYLTRANSFERASE AND SULFURTRANSFERASE MOCS3"/>
    <property type="match status" value="1"/>
</dbReference>
<evidence type="ECO:0000313" key="3">
    <source>
        <dbReference type="EMBL" id="SJZ80170.1"/>
    </source>
</evidence>
<dbReference type="Pfam" id="PF00899">
    <property type="entry name" value="ThiF"/>
    <property type="match status" value="1"/>
</dbReference>
<organism evidence="3 4">
    <name type="scientific">Carboxydocella sporoproducens DSM 16521</name>
    <dbReference type="NCBI Taxonomy" id="1121270"/>
    <lineage>
        <taxon>Bacteria</taxon>
        <taxon>Bacillati</taxon>
        <taxon>Bacillota</taxon>
        <taxon>Clostridia</taxon>
        <taxon>Eubacteriales</taxon>
        <taxon>Clostridiales Family XVI. Incertae Sedis</taxon>
        <taxon>Carboxydocella</taxon>
    </lineage>
</organism>
<gene>
    <name evidence="3" type="ORF">SAMN02745885_00967</name>
</gene>
<dbReference type="InterPro" id="IPR045886">
    <property type="entry name" value="ThiF/MoeB/HesA"/>
</dbReference>
<dbReference type="FunFam" id="3.40.50.720:FF:000080">
    <property type="entry name" value="Thiazole biosynthesis adenylyltransferase ThiF"/>
    <property type="match status" value="1"/>
</dbReference>
<keyword evidence="3" id="KW-0808">Transferase</keyword>
<comment type="similarity">
    <text evidence="1">Belongs to the HesA/MoeB/ThiF family.</text>
</comment>
<dbReference type="GO" id="GO:0016779">
    <property type="term" value="F:nucleotidyltransferase activity"/>
    <property type="evidence" value="ECO:0007669"/>
    <property type="project" value="UniProtKB-KW"/>
</dbReference>
<sequence length="247" mass="26864">MNSSRFERQLVMPEIGPEGQAKLKQGRVLVIGCGGLGSAVTYYLAAAGVGTLGLADNDRVEDSNLNRQILHGSHRLGWPKTTSAARTLQDFYPDLQVNLHQERITADNLLTLVREYQYDFVIDASDNFDTKFLINDLCVQAGIPFSHAGVLAWEGQTLTWVPGGQTPCLRCFFQAAPPPEITPTSKTVGILGAVAGTLGTIQAQEAIKFLLGAGQLLTGRLFIFDGLDMTARTLPFAVKPECICQRR</sequence>
<dbReference type="GO" id="GO:0005829">
    <property type="term" value="C:cytosol"/>
    <property type="evidence" value="ECO:0007669"/>
    <property type="project" value="TreeGrafter"/>
</dbReference>
<dbReference type="Proteomes" id="UP000189933">
    <property type="component" value="Unassembled WGS sequence"/>
</dbReference>
<dbReference type="GO" id="GO:0008641">
    <property type="term" value="F:ubiquitin-like modifier activating enzyme activity"/>
    <property type="evidence" value="ECO:0007669"/>
    <property type="project" value="InterPro"/>
</dbReference>
<evidence type="ECO:0000256" key="1">
    <source>
        <dbReference type="ARBA" id="ARBA00009919"/>
    </source>
</evidence>
<dbReference type="AlphaFoldDB" id="A0A1T4NLL5"/>
<name>A0A1T4NLL5_9FIRM</name>
<reference evidence="4" key="1">
    <citation type="submission" date="2017-02" db="EMBL/GenBank/DDBJ databases">
        <authorList>
            <person name="Varghese N."/>
            <person name="Submissions S."/>
        </authorList>
    </citation>
    <scope>NUCLEOTIDE SEQUENCE [LARGE SCALE GENOMIC DNA]</scope>
    <source>
        <strain evidence="4">DSM 16521</strain>
    </source>
</reference>
<dbReference type="SUPFAM" id="SSF69572">
    <property type="entry name" value="Activating enzymes of the ubiquitin-like proteins"/>
    <property type="match status" value="1"/>
</dbReference>
<dbReference type="CDD" id="cd00757">
    <property type="entry name" value="ThiF_MoeB_HesA_family"/>
    <property type="match status" value="1"/>
</dbReference>
<protein>
    <submittedName>
        <fullName evidence="3">Adenylyltransferase and sulfurtransferase</fullName>
    </submittedName>
</protein>
<dbReference type="PANTHER" id="PTHR10953">
    <property type="entry name" value="UBIQUITIN-ACTIVATING ENZYME E1"/>
    <property type="match status" value="1"/>
</dbReference>
<feature type="domain" description="THIF-type NAD/FAD binding fold" evidence="2">
    <location>
        <begin position="7"/>
        <end position="242"/>
    </location>
</feature>
<dbReference type="GO" id="GO:0008146">
    <property type="term" value="F:sulfotransferase activity"/>
    <property type="evidence" value="ECO:0007669"/>
    <property type="project" value="TreeGrafter"/>
</dbReference>
<evidence type="ECO:0000259" key="2">
    <source>
        <dbReference type="Pfam" id="PF00899"/>
    </source>
</evidence>
<dbReference type="OrthoDB" id="9804286at2"/>
<dbReference type="EMBL" id="FUXM01000007">
    <property type="protein sequence ID" value="SJZ80170.1"/>
    <property type="molecule type" value="Genomic_DNA"/>
</dbReference>
<dbReference type="InterPro" id="IPR035985">
    <property type="entry name" value="Ubiquitin-activating_enz"/>
</dbReference>